<feature type="domain" description="NAD(P)-binding" evidence="1">
    <location>
        <begin position="7"/>
        <end position="198"/>
    </location>
</feature>
<gene>
    <name evidence="2" type="ORF">GCM10011396_17610</name>
</gene>
<reference evidence="2" key="2">
    <citation type="submission" date="2020-09" db="EMBL/GenBank/DDBJ databases">
        <authorList>
            <person name="Sun Q."/>
            <person name="Zhou Y."/>
        </authorList>
    </citation>
    <scope>NUCLEOTIDE SEQUENCE</scope>
    <source>
        <strain evidence="2">CGMCC 1.10998</strain>
    </source>
</reference>
<dbReference type="PANTHER" id="PTHR43355">
    <property type="entry name" value="FLAVIN REDUCTASE (NADPH)"/>
    <property type="match status" value="1"/>
</dbReference>
<dbReference type="Pfam" id="PF13460">
    <property type="entry name" value="NAD_binding_10"/>
    <property type="match status" value="1"/>
</dbReference>
<organism evidence="2 3">
    <name type="scientific">Undibacterium terreum</name>
    <dbReference type="NCBI Taxonomy" id="1224302"/>
    <lineage>
        <taxon>Bacteria</taxon>
        <taxon>Pseudomonadati</taxon>
        <taxon>Pseudomonadota</taxon>
        <taxon>Betaproteobacteria</taxon>
        <taxon>Burkholderiales</taxon>
        <taxon>Oxalobacteraceae</taxon>
        <taxon>Undibacterium</taxon>
    </lineage>
</organism>
<dbReference type="InterPro" id="IPR016040">
    <property type="entry name" value="NAD(P)-bd_dom"/>
</dbReference>
<evidence type="ECO:0000313" key="3">
    <source>
        <dbReference type="Proteomes" id="UP000637423"/>
    </source>
</evidence>
<dbReference type="InterPro" id="IPR051606">
    <property type="entry name" value="Polyketide_Oxido-like"/>
</dbReference>
<dbReference type="RefSeq" id="WP_188565524.1">
    <property type="nucleotide sequence ID" value="NZ_BMED01000001.1"/>
</dbReference>
<dbReference type="InterPro" id="IPR036291">
    <property type="entry name" value="NAD(P)-bd_dom_sf"/>
</dbReference>
<dbReference type="Proteomes" id="UP000637423">
    <property type="component" value="Unassembled WGS sequence"/>
</dbReference>
<accession>A0A916XGW4</accession>
<sequence length="211" mass="21703">MKIALIGATGSIGSQIAQQAVQRKHQVTAITRRTAALPAELAGTQAVTVDSFDATALAAAIKGHDVLASAFGPGAESADLVIKQASVLIAAARAAGIKRVVVVGGAGSLFVAPGLQLVDAPGFPDMYKPYAIAHRKALDVLREAQDIDWTFFAPAAEIGPGDKKGVFRVGVDTLISDAAGNSKISYADYADAFVTELESAAHSKQVITAAY</sequence>
<reference evidence="2" key="1">
    <citation type="journal article" date="2014" name="Int. J. Syst. Evol. Microbiol.">
        <title>Complete genome sequence of Corynebacterium casei LMG S-19264T (=DSM 44701T), isolated from a smear-ripened cheese.</title>
        <authorList>
            <consortium name="US DOE Joint Genome Institute (JGI-PGF)"/>
            <person name="Walter F."/>
            <person name="Albersmeier A."/>
            <person name="Kalinowski J."/>
            <person name="Ruckert C."/>
        </authorList>
    </citation>
    <scope>NUCLEOTIDE SEQUENCE</scope>
    <source>
        <strain evidence="2">CGMCC 1.10998</strain>
    </source>
</reference>
<name>A0A916XGW4_9BURK</name>
<dbReference type="PANTHER" id="PTHR43355:SF2">
    <property type="entry name" value="FLAVIN REDUCTASE (NADPH)"/>
    <property type="match status" value="1"/>
</dbReference>
<keyword evidence="3" id="KW-1185">Reference proteome</keyword>
<dbReference type="SUPFAM" id="SSF51735">
    <property type="entry name" value="NAD(P)-binding Rossmann-fold domains"/>
    <property type="match status" value="1"/>
</dbReference>
<dbReference type="AlphaFoldDB" id="A0A916XGW4"/>
<evidence type="ECO:0000259" key="1">
    <source>
        <dbReference type="Pfam" id="PF13460"/>
    </source>
</evidence>
<dbReference type="GO" id="GO:0016646">
    <property type="term" value="F:oxidoreductase activity, acting on the CH-NH group of donors, NAD or NADP as acceptor"/>
    <property type="evidence" value="ECO:0007669"/>
    <property type="project" value="TreeGrafter"/>
</dbReference>
<dbReference type="Gene3D" id="3.40.50.720">
    <property type="entry name" value="NAD(P)-binding Rossmann-like Domain"/>
    <property type="match status" value="1"/>
</dbReference>
<dbReference type="CDD" id="cd05244">
    <property type="entry name" value="BVR-B_like_SDR_a"/>
    <property type="match status" value="1"/>
</dbReference>
<evidence type="ECO:0000313" key="2">
    <source>
        <dbReference type="EMBL" id="GGC70950.1"/>
    </source>
</evidence>
<dbReference type="EMBL" id="BMED01000001">
    <property type="protein sequence ID" value="GGC70950.1"/>
    <property type="molecule type" value="Genomic_DNA"/>
</dbReference>
<proteinExistence type="predicted"/>
<comment type="caution">
    <text evidence="2">The sequence shown here is derived from an EMBL/GenBank/DDBJ whole genome shotgun (WGS) entry which is preliminary data.</text>
</comment>
<protein>
    <recommendedName>
        <fullName evidence="1">NAD(P)-binding domain-containing protein</fullName>
    </recommendedName>
</protein>